<reference evidence="3" key="1">
    <citation type="submission" date="2020-03" db="EMBL/GenBank/DDBJ databases">
        <title>Castanea mollissima Vanexum genome sequencing.</title>
        <authorList>
            <person name="Staton M."/>
        </authorList>
    </citation>
    <scope>NUCLEOTIDE SEQUENCE</scope>
    <source>
        <tissue evidence="3">Leaf</tissue>
    </source>
</reference>
<dbReference type="Pfam" id="PF18511">
    <property type="entry name" value="F-box_5"/>
    <property type="match status" value="1"/>
</dbReference>
<dbReference type="PANTHER" id="PTHR13318">
    <property type="entry name" value="PARTNER OF PAIRED, ISOFORM B-RELATED"/>
    <property type="match status" value="1"/>
</dbReference>
<dbReference type="GO" id="GO:0031146">
    <property type="term" value="P:SCF-dependent proteasomal ubiquitin-dependent protein catabolic process"/>
    <property type="evidence" value="ECO:0007669"/>
    <property type="project" value="TreeGrafter"/>
</dbReference>
<comment type="caution">
    <text evidence="3">The sequence shown here is derived from an EMBL/GenBank/DDBJ whole genome shotgun (WGS) entry which is preliminary data.</text>
</comment>
<dbReference type="Proteomes" id="UP000737018">
    <property type="component" value="Unassembled WGS sequence"/>
</dbReference>
<dbReference type="InterPro" id="IPR032675">
    <property type="entry name" value="LRR_dom_sf"/>
</dbReference>
<evidence type="ECO:0000313" key="3">
    <source>
        <dbReference type="EMBL" id="KAF3954373.1"/>
    </source>
</evidence>
<dbReference type="FunFam" id="1.20.1280.50:FF:000023">
    <property type="entry name" value="F-box/LRR-repeat protein 4"/>
    <property type="match status" value="1"/>
</dbReference>
<evidence type="ECO:0000259" key="1">
    <source>
        <dbReference type="Pfam" id="PF18511"/>
    </source>
</evidence>
<dbReference type="SUPFAM" id="SSF52047">
    <property type="entry name" value="RNI-like"/>
    <property type="match status" value="1"/>
</dbReference>
<evidence type="ECO:0000313" key="4">
    <source>
        <dbReference type="Proteomes" id="UP000737018"/>
    </source>
</evidence>
<keyword evidence="4" id="KW-1185">Reference proteome</keyword>
<evidence type="ECO:0000259" key="2">
    <source>
        <dbReference type="Pfam" id="PF25372"/>
    </source>
</evidence>
<dbReference type="Pfam" id="PF13516">
    <property type="entry name" value="LRR_6"/>
    <property type="match status" value="2"/>
</dbReference>
<dbReference type="InterPro" id="IPR041567">
    <property type="entry name" value="COI1_F-box"/>
</dbReference>
<dbReference type="SMART" id="SM00367">
    <property type="entry name" value="LRR_CC"/>
    <property type="match status" value="7"/>
</dbReference>
<name>A0A8J4VAJ3_9ROSI</name>
<dbReference type="Pfam" id="PF25372">
    <property type="entry name" value="DUF7885"/>
    <property type="match status" value="1"/>
</dbReference>
<dbReference type="Gene3D" id="3.80.10.10">
    <property type="entry name" value="Ribonuclease Inhibitor"/>
    <property type="match status" value="2"/>
</dbReference>
<feature type="domain" description="COI1 F-box" evidence="1">
    <location>
        <begin position="3"/>
        <end position="40"/>
    </location>
</feature>
<feature type="domain" description="F-box/LRR-repeat protein 15-like leucin rich repeat" evidence="2">
    <location>
        <begin position="145"/>
        <end position="220"/>
    </location>
</feature>
<organism evidence="3 4">
    <name type="scientific">Castanea mollissima</name>
    <name type="common">Chinese chestnut</name>
    <dbReference type="NCBI Taxonomy" id="60419"/>
    <lineage>
        <taxon>Eukaryota</taxon>
        <taxon>Viridiplantae</taxon>
        <taxon>Streptophyta</taxon>
        <taxon>Embryophyta</taxon>
        <taxon>Tracheophyta</taxon>
        <taxon>Spermatophyta</taxon>
        <taxon>Magnoliopsida</taxon>
        <taxon>eudicotyledons</taxon>
        <taxon>Gunneridae</taxon>
        <taxon>Pentapetalae</taxon>
        <taxon>rosids</taxon>
        <taxon>fabids</taxon>
        <taxon>Fagales</taxon>
        <taxon>Fagaceae</taxon>
        <taxon>Castanea</taxon>
    </lineage>
</organism>
<evidence type="ECO:0008006" key="5">
    <source>
        <dbReference type="Google" id="ProtNLM"/>
    </source>
</evidence>
<gene>
    <name evidence="3" type="ORF">CMV_020274</name>
</gene>
<dbReference type="InterPro" id="IPR057207">
    <property type="entry name" value="FBXL15_LRR"/>
</dbReference>
<accession>A0A8J4VAJ3</accession>
<dbReference type="PANTHER" id="PTHR13318:SF223">
    <property type="entry name" value="RNI-LIKE SUPERFAMILY PROTEIN"/>
    <property type="match status" value="1"/>
</dbReference>
<dbReference type="OrthoDB" id="1870722at2759"/>
<dbReference type="EMBL" id="JRKL02003726">
    <property type="protein sequence ID" value="KAF3954373.1"/>
    <property type="molecule type" value="Genomic_DNA"/>
</dbReference>
<protein>
    <recommendedName>
        <fullName evidence="5">COI1 F-box domain-containing protein</fullName>
    </recommendedName>
</protein>
<dbReference type="InterPro" id="IPR001611">
    <property type="entry name" value="Leu-rich_rpt"/>
</dbReference>
<dbReference type="AlphaFoldDB" id="A0A8J4VAJ3"/>
<proteinExistence type="predicted"/>
<dbReference type="Gene3D" id="1.20.1280.50">
    <property type="match status" value="1"/>
</dbReference>
<dbReference type="CDD" id="cd22159">
    <property type="entry name" value="F-box_AtTIR1-like"/>
    <property type="match status" value="1"/>
</dbReference>
<dbReference type="GO" id="GO:0019005">
    <property type="term" value="C:SCF ubiquitin ligase complex"/>
    <property type="evidence" value="ECO:0007669"/>
    <property type="project" value="TreeGrafter"/>
</dbReference>
<dbReference type="InterPro" id="IPR006553">
    <property type="entry name" value="Leu-rich_rpt_Cys-con_subtyp"/>
</dbReference>
<sequence>MSQLGDDEIGSILEWVHNPDDRNSFSLVCKQWKRMEGLTRLSIRVFEPDSLSGFLPRFPNLVTFECSKPITDDDLKFVAKTCPKVKVLNLNLKRTPYDESIPVRDDVGDDGLCALANGCRKLSKVLLRRRKNVGNVGVVLLIKLAQNLTNLDLAWCNKITDQALEAIGAANSIASLNLEGCSLITDVGLASLATGASSRSLKKLVLAECDQISDYGVSLLRQMCYLEELNMAECGPKVTDVGCVAIATIQTLKKLNLSWLINVSDPTLVALAENCRNMKQVNLTGCELITGAGIRAFAKHECVEGLMLVSCYNISGSDLEQLTLGCCSLKYVVLNKGQRMWIPMAIDSLCYFLLFDVRWATILHMCGEVF</sequence>